<dbReference type="EnsemblPlants" id="KEH21245">
    <property type="protein sequence ID" value="KEH21245"/>
    <property type="gene ID" value="MTR_8g099600"/>
</dbReference>
<dbReference type="SUPFAM" id="SSF48464">
    <property type="entry name" value="ENTH/VHS domain"/>
    <property type="match status" value="1"/>
</dbReference>
<evidence type="ECO:0000259" key="2">
    <source>
        <dbReference type="PROSITE" id="PS50179"/>
    </source>
</evidence>
<feature type="domain" description="VHS" evidence="2">
    <location>
        <begin position="1"/>
        <end position="65"/>
    </location>
</feature>
<dbReference type="GO" id="GO:0043328">
    <property type="term" value="P:protein transport to vacuole involved in ubiquitin-dependent protein catabolic process via the multivesicular body sorting pathway"/>
    <property type="evidence" value="ECO:0007669"/>
    <property type="project" value="InterPro"/>
</dbReference>
<dbReference type="Pfam" id="PF00790">
    <property type="entry name" value="VHS"/>
    <property type="match status" value="1"/>
</dbReference>
<reference evidence="5" key="3">
    <citation type="submission" date="2015-04" db="UniProtKB">
        <authorList>
            <consortium name="EnsemblPlants"/>
        </authorList>
    </citation>
    <scope>IDENTIFICATION</scope>
    <source>
        <strain evidence="5">cv. Jemalong A17</strain>
    </source>
</reference>
<evidence type="ECO:0000313" key="3">
    <source>
        <dbReference type="EMBL" id="KEH21245.1"/>
    </source>
</evidence>
<evidence type="ECO:0000313" key="5">
    <source>
        <dbReference type="EnsemblPlants" id="KEH21245"/>
    </source>
</evidence>
<proteinExistence type="inferred from homology"/>
<dbReference type="EMBL" id="CM001224">
    <property type="protein sequence ID" value="KEH21245.1"/>
    <property type="molecule type" value="Genomic_DNA"/>
</dbReference>
<dbReference type="PANTHER" id="PTHR46646:SF5">
    <property type="entry name" value="TOM1-LIKE PROTEIN 2"/>
    <property type="match status" value="1"/>
</dbReference>
<dbReference type="Proteomes" id="UP000265566">
    <property type="component" value="Chromosome 8"/>
</dbReference>
<dbReference type="STRING" id="3880.A0A072U5X7"/>
<dbReference type="InterPro" id="IPR044836">
    <property type="entry name" value="TOL_plant"/>
</dbReference>
<evidence type="ECO:0000256" key="1">
    <source>
        <dbReference type="ARBA" id="ARBA00007708"/>
    </source>
</evidence>
<dbReference type="Gene3D" id="1.25.40.90">
    <property type="match status" value="1"/>
</dbReference>
<protein>
    <submittedName>
        <fullName evidence="3">ENTH/VHS/GAT family protein</fullName>
    </submittedName>
</protein>
<reference evidence="3 6" key="2">
    <citation type="journal article" date="2014" name="BMC Genomics">
        <title>An improved genome release (version Mt4.0) for the model legume Medicago truncatula.</title>
        <authorList>
            <person name="Tang H."/>
            <person name="Krishnakumar V."/>
            <person name="Bidwell S."/>
            <person name="Rosen B."/>
            <person name="Chan A."/>
            <person name="Zhou S."/>
            <person name="Gentzbittel L."/>
            <person name="Childs K.L."/>
            <person name="Yandell M."/>
            <person name="Gundlach H."/>
            <person name="Mayer K.F."/>
            <person name="Schwartz D.C."/>
            <person name="Town C.D."/>
        </authorList>
    </citation>
    <scope>GENOME REANNOTATION</scope>
    <source>
        <strain evidence="3">A17</strain>
        <strain evidence="5 6">cv. Jemalong A17</strain>
    </source>
</reference>
<sequence length="65" mass="7342">MNLRICGLINAKEFNGSEIVKVIKRKINHKSPVVQKHSLDLLETVAMNCDKVFSEIASEKVLDDM</sequence>
<dbReference type="InterPro" id="IPR002014">
    <property type="entry name" value="VHS_dom"/>
</dbReference>
<evidence type="ECO:0000313" key="6">
    <source>
        <dbReference type="Proteomes" id="UP000002051"/>
    </source>
</evidence>
<dbReference type="EMBL" id="PSQE01000008">
    <property type="protein sequence ID" value="RHN43484.1"/>
    <property type="molecule type" value="Genomic_DNA"/>
</dbReference>
<dbReference type="CDD" id="cd03561">
    <property type="entry name" value="VHS"/>
    <property type="match status" value="1"/>
</dbReference>
<organism evidence="3 6">
    <name type="scientific">Medicago truncatula</name>
    <name type="common">Barrel medic</name>
    <name type="synonym">Medicago tribuloides</name>
    <dbReference type="NCBI Taxonomy" id="3880"/>
    <lineage>
        <taxon>Eukaryota</taxon>
        <taxon>Viridiplantae</taxon>
        <taxon>Streptophyta</taxon>
        <taxon>Embryophyta</taxon>
        <taxon>Tracheophyta</taxon>
        <taxon>Spermatophyta</taxon>
        <taxon>Magnoliopsida</taxon>
        <taxon>eudicotyledons</taxon>
        <taxon>Gunneridae</taxon>
        <taxon>Pentapetalae</taxon>
        <taxon>rosids</taxon>
        <taxon>fabids</taxon>
        <taxon>Fabales</taxon>
        <taxon>Fabaceae</taxon>
        <taxon>Papilionoideae</taxon>
        <taxon>50 kb inversion clade</taxon>
        <taxon>NPAAA clade</taxon>
        <taxon>Hologalegina</taxon>
        <taxon>IRL clade</taxon>
        <taxon>Trifolieae</taxon>
        <taxon>Medicago</taxon>
    </lineage>
</organism>
<dbReference type="GO" id="GO:0043130">
    <property type="term" value="F:ubiquitin binding"/>
    <property type="evidence" value="ECO:0007669"/>
    <property type="project" value="InterPro"/>
</dbReference>
<reference evidence="3 6" key="1">
    <citation type="journal article" date="2011" name="Nature">
        <title>The Medicago genome provides insight into the evolution of rhizobial symbioses.</title>
        <authorList>
            <person name="Young N.D."/>
            <person name="Debelle F."/>
            <person name="Oldroyd G.E."/>
            <person name="Geurts R."/>
            <person name="Cannon S.B."/>
            <person name="Udvardi M.K."/>
            <person name="Benedito V.A."/>
            <person name="Mayer K.F."/>
            <person name="Gouzy J."/>
            <person name="Schoof H."/>
            <person name="Van de Peer Y."/>
            <person name="Proost S."/>
            <person name="Cook D.R."/>
            <person name="Meyers B.C."/>
            <person name="Spannagl M."/>
            <person name="Cheung F."/>
            <person name="De Mita S."/>
            <person name="Krishnakumar V."/>
            <person name="Gundlach H."/>
            <person name="Zhou S."/>
            <person name="Mudge J."/>
            <person name="Bharti A.K."/>
            <person name="Murray J.D."/>
            <person name="Naoumkina M.A."/>
            <person name="Rosen B."/>
            <person name="Silverstein K.A."/>
            <person name="Tang H."/>
            <person name="Rombauts S."/>
            <person name="Zhao P.X."/>
            <person name="Zhou P."/>
            <person name="Barbe V."/>
            <person name="Bardou P."/>
            <person name="Bechner M."/>
            <person name="Bellec A."/>
            <person name="Berger A."/>
            <person name="Berges H."/>
            <person name="Bidwell S."/>
            <person name="Bisseling T."/>
            <person name="Choisne N."/>
            <person name="Couloux A."/>
            <person name="Denny R."/>
            <person name="Deshpande S."/>
            <person name="Dai X."/>
            <person name="Doyle J.J."/>
            <person name="Dudez A.M."/>
            <person name="Farmer A.D."/>
            <person name="Fouteau S."/>
            <person name="Franken C."/>
            <person name="Gibelin C."/>
            <person name="Gish J."/>
            <person name="Goldstein S."/>
            <person name="Gonzalez A.J."/>
            <person name="Green P.J."/>
            <person name="Hallab A."/>
            <person name="Hartog M."/>
            <person name="Hua A."/>
            <person name="Humphray S.J."/>
            <person name="Jeong D.H."/>
            <person name="Jing Y."/>
            <person name="Jocker A."/>
            <person name="Kenton S.M."/>
            <person name="Kim D.J."/>
            <person name="Klee K."/>
            <person name="Lai H."/>
            <person name="Lang C."/>
            <person name="Lin S."/>
            <person name="Macmil S.L."/>
            <person name="Magdelenat G."/>
            <person name="Matthews L."/>
            <person name="McCorrison J."/>
            <person name="Monaghan E.L."/>
            <person name="Mun J.H."/>
            <person name="Najar F.Z."/>
            <person name="Nicholson C."/>
            <person name="Noirot C."/>
            <person name="O'Bleness M."/>
            <person name="Paule C.R."/>
            <person name="Poulain J."/>
            <person name="Prion F."/>
            <person name="Qin B."/>
            <person name="Qu C."/>
            <person name="Retzel E.F."/>
            <person name="Riddle C."/>
            <person name="Sallet E."/>
            <person name="Samain S."/>
            <person name="Samson N."/>
            <person name="Sanders I."/>
            <person name="Saurat O."/>
            <person name="Scarpelli C."/>
            <person name="Schiex T."/>
            <person name="Segurens B."/>
            <person name="Severin A.J."/>
            <person name="Sherrier D.J."/>
            <person name="Shi R."/>
            <person name="Sims S."/>
            <person name="Singer S.R."/>
            <person name="Sinharoy S."/>
            <person name="Sterck L."/>
            <person name="Viollet A."/>
            <person name="Wang B.B."/>
            <person name="Wang K."/>
            <person name="Wang M."/>
            <person name="Wang X."/>
            <person name="Warfsmann J."/>
            <person name="Weissenbach J."/>
            <person name="White D.D."/>
            <person name="White J.D."/>
            <person name="Wiley G.B."/>
            <person name="Wincker P."/>
            <person name="Xing Y."/>
            <person name="Yang L."/>
            <person name="Yao Z."/>
            <person name="Ying F."/>
            <person name="Zhai J."/>
            <person name="Zhou L."/>
            <person name="Zuber A."/>
            <person name="Denarie J."/>
            <person name="Dixon R.A."/>
            <person name="May G.D."/>
            <person name="Schwartz D.C."/>
            <person name="Rogers J."/>
            <person name="Quetier F."/>
            <person name="Town C.D."/>
            <person name="Roe B.A."/>
        </authorList>
    </citation>
    <scope>NUCLEOTIDE SEQUENCE [LARGE SCALE GENOMIC DNA]</scope>
    <source>
        <strain evidence="3">A17</strain>
        <strain evidence="5 6">cv. Jemalong A17</strain>
    </source>
</reference>
<name>A0A072U5X7_MEDTR</name>
<dbReference type="Proteomes" id="UP000002051">
    <property type="component" value="Chromosome 8"/>
</dbReference>
<evidence type="ECO:0000313" key="4">
    <source>
        <dbReference type="EMBL" id="RHN43484.1"/>
    </source>
</evidence>
<dbReference type="HOGENOM" id="CLU_2853160_0_0_1"/>
<accession>A0A072U5X7</accession>
<dbReference type="GO" id="GO:0035091">
    <property type="term" value="F:phosphatidylinositol binding"/>
    <property type="evidence" value="ECO:0007669"/>
    <property type="project" value="InterPro"/>
</dbReference>
<gene>
    <name evidence="3" type="ordered locus">MTR_8g099600</name>
    <name evidence="4" type="ORF">MtrunA17_Chr8g0388361</name>
</gene>
<dbReference type="Gramene" id="rna50069">
    <property type="protein sequence ID" value="RHN43484.1"/>
    <property type="gene ID" value="gene50069"/>
</dbReference>
<dbReference type="AlphaFoldDB" id="A0A072U5X7"/>
<comment type="similarity">
    <text evidence="1">Belongs to the TOM1 family.</text>
</comment>
<keyword evidence="6" id="KW-1185">Reference proteome</keyword>
<dbReference type="PANTHER" id="PTHR46646">
    <property type="entry name" value="TOM1-LIKE PROTEIN 1"/>
    <property type="match status" value="1"/>
</dbReference>
<reference evidence="4" key="4">
    <citation type="journal article" date="2018" name="Nat. Plants">
        <title>Whole-genome landscape of Medicago truncatula symbiotic genes.</title>
        <authorList>
            <person name="Pecrix Y."/>
            <person name="Gamas P."/>
            <person name="Carrere S."/>
        </authorList>
    </citation>
    <scope>NUCLEOTIDE SEQUENCE</scope>
    <source>
        <tissue evidence="4">Leaves</tissue>
    </source>
</reference>
<dbReference type="PROSITE" id="PS50179">
    <property type="entry name" value="VHS"/>
    <property type="match status" value="1"/>
</dbReference>
<dbReference type="InterPro" id="IPR008942">
    <property type="entry name" value="ENTH_VHS"/>
</dbReference>